<feature type="chain" id="PRO_5004571523" evidence="2">
    <location>
        <begin position="27"/>
        <end position="229"/>
    </location>
</feature>
<dbReference type="OrthoDB" id="266138at2759"/>
<dbReference type="PROSITE" id="PS50096">
    <property type="entry name" value="IQ"/>
    <property type="match status" value="1"/>
</dbReference>
<comment type="caution">
    <text evidence="3">The sequence shown here is derived from an EMBL/GenBank/DDBJ whole genome shotgun (WGS) entry which is preliminary data.</text>
</comment>
<evidence type="ECO:0000256" key="2">
    <source>
        <dbReference type="SAM" id="SignalP"/>
    </source>
</evidence>
<keyword evidence="4" id="KW-1185">Reference proteome</keyword>
<feature type="compositionally biased region" description="Polar residues" evidence="1">
    <location>
        <begin position="161"/>
        <end position="179"/>
    </location>
</feature>
<evidence type="ECO:0000256" key="1">
    <source>
        <dbReference type="SAM" id="MobiDB-lite"/>
    </source>
</evidence>
<name>S9ULW6_9TRYP</name>
<feature type="signal peptide" evidence="2">
    <location>
        <begin position="1"/>
        <end position="26"/>
    </location>
</feature>
<organism evidence="3 4">
    <name type="scientific">Strigomonas culicis</name>
    <dbReference type="NCBI Taxonomy" id="28005"/>
    <lineage>
        <taxon>Eukaryota</taxon>
        <taxon>Discoba</taxon>
        <taxon>Euglenozoa</taxon>
        <taxon>Kinetoplastea</taxon>
        <taxon>Metakinetoplastina</taxon>
        <taxon>Trypanosomatida</taxon>
        <taxon>Trypanosomatidae</taxon>
        <taxon>Strigomonadinae</taxon>
        <taxon>Strigomonas</taxon>
    </lineage>
</organism>
<keyword evidence="2" id="KW-0732">Signal</keyword>
<proteinExistence type="predicted"/>
<sequence>MQREKKARGIIGEWLVGLVLVRRAQALRRTLDAERKQSEAYRREMAARRIQPVWRGAALRRRLRRLLHPADEDDDEDYEKVELRFEQLEDNADPIGALLKKAMHVAAPAPLSNFDVPVAFPQAAPAPSTTNTYSFDVTSEDLAARPDSAPFPTKKEKKRATTLSKDASRPTSSAQSVNAVPSAAEQWGVGVYAQLQKKKKKMNNVHNQHIMQGFQADPLYAKRLREGKH</sequence>
<dbReference type="AlphaFoldDB" id="S9ULW6"/>
<gene>
    <name evidence="3" type="ORF">STCU_11848</name>
</gene>
<evidence type="ECO:0000313" key="3">
    <source>
        <dbReference type="EMBL" id="EPY15666.1"/>
    </source>
</evidence>
<feature type="region of interest" description="Disordered" evidence="1">
    <location>
        <begin position="143"/>
        <end position="180"/>
    </location>
</feature>
<dbReference type="Proteomes" id="UP000015354">
    <property type="component" value="Unassembled WGS sequence"/>
</dbReference>
<protein>
    <submittedName>
        <fullName evidence="3">Uncharacterized protein</fullName>
    </submittedName>
</protein>
<reference evidence="3 4" key="1">
    <citation type="journal article" date="2013" name="PLoS ONE">
        <title>Predicting the Proteins of Angomonas deanei, Strigomonas culicis and Their Respective Endosymbionts Reveals New Aspects of the Trypanosomatidae Family.</title>
        <authorList>
            <person name="Motta M.C."/>
            <person name="Martins A.C."/>
            <person name="de Souza S.S."/>
            <person name="Catta-Preta C.M."/>
            <person name="Silva R."/>
            <person name="Klein C.C."/>
            <person name="de Almeida L.G."/>
            <person name="de Lima Cunha O."/>
            <person name="Ciapina L.P."/>
            <person name="Brocchi M."/>
            <person name="Colabardini A.C."/>
            <person name="de Araujo Lima B."/>
            <person name="Machado C.R."/>
            <person name="de Almeida Soares C.M."/>
            <person name="Probst C.M."/>
            <person name="de Menezes C.B."/>
            <person name="Thompson C.E."/>
            <person name="Bartholomeu D.C."/>
            <person name="Gradia D.F."/>
            <person name="Pavoni D.P."/>
            <person name="Grisard E.C."/>
            <person name="Fantinatti-Garboggini F."/>
            <person name="Marchini F.K."/>
            <person name="Rodrigues-Luiz G.F."/>
            <person name="Wagner G."/>
            <person name="Goldman G.H."/>
            <person name="Fietto J.L."/>
            <person name="Elias M.C."/>
            <person name="Goldman M.H."/>
            <person name="Sagot M.F."/>
            <person name="Pereira M."/>
            <person name="Stoco P.H."/>
            <person name="de Mendonca-Neto R.P."/>
            <person name="Teixeira S.M."/>
            <person name="Maciel T.E."/>
            <person name="de Oliveira Mendes T.A."/>
            <person name="Urmenyi T.P."/>
            <person name="de Souza W."/>
            <person name="Schenkman S."/>
            <person name="de Vasconcelos A.T."/>
        </authorList>
    </citation>
    <scope>NUCLEOTIDE SEQUENCE [LARGE SCALE GENOMIC DNA]</scope>
</reference>
<evidence type="ECO:0000313" key="4">
    <source>
        <dbReference type="Proteomes" id="UP000015354"/>
    </source>
</evidence>
<accession>S9ULW6</accession>
<dbReference type="EMBL" id="ATMH01011861">
    <property type="protein sequence ID" value="EPY15666.1"/>
    <property type="molecule type" value="Genomic_DNA"/>
</dbReference>